<dbReference type="EMBL" id="JBANMG010000002">
    <property type="protein sequence ID" value="KAK6956526.1"/>
    <property type="molecule type" value="Genomic_DNA"/>
</dbReference>
<sequence length="182" mass="19987">MEHFLQAIPQANIRWSEGSELAMLFAKFDGDVVQAVQALKESCPEPNPKLLDSVKGLVAGLGDCRRYCADLQPSLPFPFVRATRQVYDVLVVLFPEYAATANGTKKLELAIPIKTVEKHAMETFQLGAFDVPRLFNGLWQLSSPSWGSGTAQSQEEALLRAVEYGLTATDMADHYVSIIAPS</sequence>
<evidence type="ECO:0000313" key="2">
    <source>
        <dbReference type="Proteomes" id="UP001369815"/>
    </source>
</evidence>
<gene>
    <name evidence="1" type="ORF">Daesc_001804</name>
</gene>
<keyword evidence="2" id="KW-1185">Reference proteome</keyword>
<reference evidence="1 2" key="1">
    <citation type="journal article" date="2024" name="Front Chem Biol">
        <title>Unveiling the potential of Daldinia eschscholtzii MFLUCC 19-0629 through bioactivity and bioinformatics studies for enhanced sustainable agriculture production.</title>
        <authorList>
            <person name="Brooks S."/>
            <person name="Weaver J.A."/>
            <person name="Klomchit A."/>
            <person name="Alharthi S.A."/>
            <person name="Onlamun T."/>
            <person name="Nurani R."/>
            <person name="Vong T.K."/>
            <person name="Alberti F."/>
            <person name="Greco C."/>
        </authorList>
    </citation>
    <scope>NUCLEOTIDE SEQUENCE [LARGE SCALE GENOMIC DNA]</scope>
    <source>
        <strain evidence="1">MFLUCC 19-0629</strain>
    </source>
</reference>
<proteinExistence type="predicted"/>
<dbReference type="SUPFAM" id="SSF51430">
    <property type="entry name" value="NAD(P)-linked oxidoreductase"/>
    <property type="match status" value="1"/>
</dbReference>
<accession>A0AAX6MVI1</accession>
<organism evidence="1 2">
    <name type="scientific">Daldinia eschscholtzii</name>
    <dbReference type="NCBI Taxonomy" id="292717"/>
    <lineage>
        <taxon>Eukaryota</taxon>
        <taxon>Fungi</taxon>
        <taxon>Dikarya</taxon>
        <taxon>Ascomycota</taxon>
        <taxon>Pezizomycotina</taxon>
        <taxon>Sordariomycetes</taxon>
        <taxon>Xylariomycetidae</taxon>
        <taxon>Xylariales</taxon>
        <taxon>Hypoxylaceae</taxon>
        <taxon>Daldinia</taxon>
    </lineage>
</organism>
<evidence type="ECO:0000313" key="1">
    <source>
        <dbReference type="EMBL" id="KAK6956526.1"/>
    </source>
</evidence>
<name>A0AAX6MVI1_9PEZI</name>
<dbReference type="InterPro" id="IPR036812">
    <property type="entry name" value="NAD(P)_OxRdtase_dom_sf"/>
</dbReference>
<dbReference type="AlphaFoldDB" id="A0AAX6MVI1"/>
<comment type="caution">
    <text evidence="1">The sequence shown here is derived from an EMBL/GenBank/DDBJ whole genome shotgun (WGS) entry which is preliminary data.</text>
</comment>
<dbReference type="Proteomes" id="UP001369815">
    <property type="component" value="Unassembled WGS sequence"/>
</dbReference>
<protein>
    <submittedName>
        <fullName evidence="1">Uncharacterized protein</fullName>
    </submittedName>
</protein>